<feature type="domain" description="DNA-binding transcriptional repressor CapW C-terminal dimerisation" evidence="2">
    <location>
        <begin position="202"/>
        <end position="256"/>
    </location>
</feature>
<evidence type="ECO:0000259" key="2">
    <source>
        <dbReference type="Pfam" id="PF26107"/>
    </source>
</evidence>
<dbReference type="InterPro" id="IPR059019">
    <property type="entry name" value="WHD_CapW"/>
</dbReference>
<feature type="domain" description="WYL" evidence="1">
    <location>
        <begin position="114"/>
        <end position="176"/>
    </location>
</feature>
<protein>
    <submittedName>
        <fullName evidence="4">WYL domain-containing protein</fullName>
    </submittedName>
</protein>
<dbReference type="InterPro" id="IPR026881">
    <property type="entry name" value="WYL_dom"/>
</dbReference>
<evidence type="ECO:0000259" key="1">
    <source>
        <dbReference type="Pfam" id="PF13280"/>
    </source>
</evidence>
<evidence type="ECO:0000313" key="5">
    <source>
        <dbReference type="Proteomes" id="UP000470384"/>
    </source>
</evidence>
<keyword evidence="5" id="KW-1185">Reference proteome</keyword>
<sequence>MTLDELKHAQRQRLLFLDRCFTWRGVARRRDLTERFGISTAQAANDFRAYLALITQNAPEYDARLKAYVAARDHQPIAPSSMLDVFGVLDTTSDDELPAALPRAKRWLDPYVATVLHDAISNHRKVRIAYTSMSSGETAPQWVAPTRFIFDGESIHFRAYSYKRGEYRNFHPARIEPENAFQAGEIEAPLPLDSEWHTLSIIWLRPSARLSAAQAAVVRREYGFSDDLLKVEVRKALEFYLDRRWGLNEAGARLERVRTEHLPIEAG</sequence>
<dbReference type="Proteomes" id="UP000470384">
    <property type="component" value="Unassembled WGS sequence"/>
</dbReference>
<dbReference type="OrthoDB" id="6400324at2"/>
<dbReference type="PROSITE" id="PS52050">
    <property type="entry name" value="WYL"/>
    <property type="match status" value="1"/>
</dbReference>
<feature type="domain" description="DNA-binding transcriptional repressor CapW winged helix-turn-helix" evidence="3">
    <location>
        <begin position="10"/>
        <end position="78"/>
    </location>
</feature>
<evidence type="ECO:0000259" key="3">
    <source>
        <dbReference type="Pfam" id="PF26109"/>
    </source>
</evidence>
<name>A0A845QEN0_9HYPH</name>
<dbReference type="AlphaFoldDB" id="A0A845QEN0"/>
<dbReference type="Pfam" id="PF26107">
    <property type="entry name" value="BrxR_CTD"/>
    <property type="match status" value="1"/>
</dbReference>
<proteinExistence type="predicted"/>
<reference evidence="4 5" key="1">
    <citation type="journal article" date="2016" name="Int. J. Syst. Evol. Microbiol.">
        <title>Pyruvatibacter mobilis gen. nov., sp. nov., a marine bacterium from the culture broth of Picochlorum sp. 122.</title>
        <authorList>
            <person name="Wang G."/>
            <person name="Tang M."/>
            <person name="Wu H."/>
            <person name="Dai S."/>
            <person name="Li T."/>
            <person name="Chen C."/>
            <person name="He H."/>
            <person name="Fan J."/>
            <person name="Xiang W."/>
            <person name="Li X."/>
        </authorList>
    </citation>
    <scope>NUCLEOTIDE SEQUENCE [LARGE SCALE GENOMIC DNA]</scope>
    <source>
        <strain evidence="4 5">GYP-11</strain>
    </source>
</reference>
<dbReference type="GeneID" id="300655697"/>
<gene>
    <name evidence="4" type="ORF">GTQ45_15465</name>
</gene>
<dbReference type="Pfam" id="PF26109">
    <property type="entry name" value="WHD_BrxR"/>
    <property type="match status" value="1"/>
</dbReference>
<dbReference type="EMBL" id="WXYQ01000017">
    <property type="protein sequence ID" value="NBG97135.1"/>
    <property type="molecule type" value="Genomic_DNA"/>
</dbReference>
<dbReference type="RefSeq" id="WP_045694911.1">
    <property type="nucleotide sequence ID" value="NZ_BMHN01000001.1"/>
</dbReference>
<accession>A0A845QEN0</accession>
<comment type="caution">
    <text evidence="4">The sequence shown here is derived from an EMBL/GenBank/DDBJ whole genome shotgun (WGS) entry which is preliminary data.</text>
</comment>
<dbReference type="Pfam" id="PF13280">
    <property type="entry name" value="WYL"/>
    <property type="match status" value="1"/>
</dbReference>
<dbReference type="InterPro" id="IPR059020">
    <property type="entry name" value="CapW_CTD"/>
</dbReference>
<evidence type="ECO:0000313" key="4">
    <source>
        <dbReference type="EMBL" id="NBG97135.1"/>
    </source>
</evidence>
<organism evidence="4 5">
    <name type="scientific">Pyruvatibacter mobilis</name>
    <dbReference type="NCBI Taxonomy" id="1712261"/>
    <lineage>
        <taxon>Bacteria</taxon>
        <taxon>Pseudomonadati</taxon>
        <taxon>Pseudomonadota</taxon>
        <taxon>Alphaproteobacteria</taxon>
        <taxon>Hyphomicrobiales</taxon>
        <taxon>Parvibaculaceae</taxon>
        <taxon>Pyruvatibacter</taxon>
    </lineage>
</organism>